<protein>
    <recommendedName>
        <fullName evidence="4">Pre-rRNA-processing protein RIX1 N-terminal domain-containing protein</fullName>
    </recommendedName>
</protein>
<gene>
    <name evidence="2" type="ORF">PHATRDRAFT_45641</name>
</gene>
<feature type="region of interest" description="Disordered" evidence="1">
    <location>
        <begin position="1"/>
        <end position="25"/>
    </location>
</feature>
<sequence>MTLAGKSGINPPGPDGAPTPPPSKIGQHLLTLLRLLEKNGFSHDSQMDEIVSCFQRLIASTSRRGLLQGNVELAAKVLADSSFGDSNTSQTSIGSRSIRGRRSTQSQKRSGRIENSDLRIHVENDNGANNGNGMALDIHLTLSAILRVLNSNKFDDSVSGTYVTPAILIALAANFMTATCEFVQTQAVAADPSCTIAEYELVANSGKPILVALDETVASLLQRLERSTGMLHLSSSQGDIAHALTCSLRAEASLVGLFGTKLSRSTAIVTRLAQTGWTALSVSHKDVLRAAAALLASLPFAGGLDRATPSIRWSYTMADFVALLSRTFESIAPIGKYEKSNIRGVNGSVAIPEEIKEWIDSIWAADDENHRLDSFLHLVKGLIFVVTDLLSPHTLEKTGGDGLLAASVDLPSLLSAAENLLSFPVSAESAYFTTKKRLRRESIENGCLSPSVLVYGAANQVKILGHELLDHLQTDLGSSVLLPYAKRIAQITYGSLLTASSGALKNVLEPVNSAFGDNKRRRWLQSSILTRTASVKSFLKYVLTFGCEAKVKQSQLAGISCSRDVSYTERSILVTVGYLVEQLNMGDASDPDNWGSLTEKNDLVAMCARCLSRCLVAGGDYLTVETRLLVDSVIVACLSAATATPKLPIAQSSHVKVSFLDLAIDAASVPWPNGARSSIVHDLNAVAYMMLRDSDETVSSRAYLVLRICDSFGTPRAPAIAVVRRSEQPIQSDTSTASRMKESFEDARVNIQEQEKVSRKRVDSPSQSIQGHQKKTKEGRLLKASSQPIARSPDVVIALDMNEKVKEKLETDGSEERSSSKVKSGLESVKISIVHPNDDEEDIDFPIIVDCGPDKEDT</sequence>
<feature type="region of interest" description="Disordered" evidence="1">
    <location>
        <begin position="751"/>
        <end position="786"/>
    </location>
</feature>
<dbReference type="OrthoDB" id="42753at2759"/>
<accession>B7FYD3</accession>
<dbReference type="EMBL" id="CM000610">
    <property type="protein sequence ID" value="EEC48704.1"/>
    <property type="molecule type" value="Genomic_DNA"/>
</dbReference>
<reference evidence="2 3" key="1">
    <citation type="journal article" date="2008" name="Nature">
        <title>The Phaeodactylum genome reveals the evolutionary history of diatom genomes.</title>
        <authorList>
            <person name="Bowler C."/>
            <person name="Allen A.E."/>
            <person name="Badger J.H."/>
            <person name="Grimwood J."/>
            <person name="Jabbari K."/>
            <person name="Kuo A."/>
            <person name="Maheswari U."/>
            <person name="Martens C."/>
            <person name="Maumus F."/>
            <person name="Otillar R.P."/>
            <person name="Rayko E."/>
            <person name="Salamov A."/>
            <person name="Vandepoele K."/>
            <person name="Beszteri B."/>
            <person name="Gruber A."/>
            <person name="Heijde M."/>
            <person name="Katinka M."/>
            <person name="Mock T."/>
            <person name="Valentin K."/>
            <person name="Verret F."/>
            <person name="Berges J.A."/>
            <person name="Brownlee C."/>
            <person name="Cadoret J.P."/>
            <person name="Chiovitti A."/>
            <person name="Choi C.J."/>
            <person name="Coesel S."/>
            <person name="De Martino A."/>
            <person name="Detter J.C."/>
            <person name="Durkin C."/>
            <person name="Falciatore A."/>
            <person name="Fournet J."/>
            <person name="Haruta M."/>
            <person name="Huysman M.J."/>
            <person name="Jenkins B.D."/>
            <person name="Jiroutova K."/>
            <person name="Jorgensen R.E."/>
            <person name="Joubert Y."/>
            <person name="Kaplan A."/>
            <person name="Kroger N."/>
            <person name="Kroth P.G."/>
            <person name="La Roche J."/>
            <person name="Lindquist E."/>
            <person name="Lommer M."/>
            <person name="Martin-Jezequel V."/>
            <person name="Lopez P.J."/>
            <person name="Lucas S."/>
            <person name="Mangogna M."/>
            <person name="McGinnis K."/>
            <person name="Medlin L.K."/>
            <person name="Montsant A."/>
            <person name="Oudot-Le Secq M.P."/>
            <person name="Napoli C."/>
            <person name="Obornik M."/>
            <person name="Parker M.S."/>
            <person name="Petit J.L."/>
            <person name="Porcel B.M."/>
            <person name="Poulsen N."/>
            <person name="Robison M."/>
            <person name="Rychlewski L."/>
            <person name="Rynearson T.A."/>
            <person name="Schmutz J."/>
            <person name="Shapiro H."/>
            <person name="Siaut M."/>
            <person name="Stanley M."/>
            <person name="Sussman M.R."/>
            <person name="Taylor A.R."/>
            <person name="Vardi A."/>
            <person name="von Dassow P."/>
            <person name="Vyverman W."/>
            <person name="Willis A."/>
            <person name="Wyrwicz L.S."/>
            <person name="Rokhsar D.S."/>
            <person name="Weissenbach J."/>
            <person name="Armbrust E.V."/>
            <person name="Green B.R."/>
            <person name="Van de Peer Y."/>
            <person name="Grigoriev I.V."/>
        </authorList>
    </citation>
    <scope>NUCLEOTIDE SEQUENCE [LARGE SCALE GENOMIC DNA]</scope>
    <source>
        <strain evidence="2 3">CCAP 1055/1</strain>
    </source>
</reference>
<feature type="region of interest" description="Disordered" evidence="1">
    <location>
        <begin position="82"/>
        <end position="114"/>
    </location>
</feature>
<name>B7FYD3_PHATC</name>
<dbReference type="GeneID" id="7200434"/>
<evidence type="ECO:0008006" key="4">
    <source>
        <dbReference type="Google" id="ProtNLM"/>
    </source>
</evidence>
<keyword evidence="3" id="KW-1185">Reference proteome</keyword>
<evidence type="ECO:0000313" key="3">
    <source>
        <dbReference type="Proteomes" id="UP000000759"/>
    </source>
</evidence>
<evidence type="ECO:0000256" key="1">
    <source>
        <dbReference type="SAM" id="MobiDB-lite"/>
    </source>
</evidence>
<dbReference type="AlphaFoldDB" id="B7FYD3"/>
<dbReference type="KEGG" id="pti:PHATRDRAFT_45641"/>
<evidence type="ECO:0000313" key="2">
    <source>
        <dbReference type="EMBL" id="EEC48704.1"/>
    </source>
</evidence>
<feature type="compositionally biased region" description="Pro residues" evidence="1">
    <location>
        <begin position="11"/>
        <end position="23"/>
    </location>
</feature>
<feature type="compositionally biased region" description="Basic and acidic residues" evidence="1">
    <location>
        <begin position="807"/>
        <end position="819"/>
    </location>
</feature>
<dbReference type="PaxDb" id="2850-Phatr45641"/>
<proteinExistence type="predicted"/>
<feature type="compositionally biased region" description="Basic and acidic residues" evidence="1">
    <location>
        <begin position="751"/>
        <end position="763"/>
    </location>
</feature>
<dbReference type="RefSeq" id="XP_002179718.1">
    <property type="nucleotide sequence ID" value="XM_002179682.1"/>
</dbReference>
<feature type="region of interest" description="Disordered" evidence="1">
    <location>
        <begin position="807"/>
        <end position="827"/>
    </location>
</feature>
<dbReference type="InParanoid" id="B7FYD3"/>
<dbReference type="HOGENOM" id="CLU_333312_0_0_1"/>
<dbReference type="Proteomes" id="UP000000759">
    <property type="component" value="Chromosome 7"/>
</dbReference>
<feature type="compositionally biased region" description="Low complexity" evidence="1">
    <location>
        <begin position="88"/>
        <end position="107"/>
    </location>
</feature>
<organism evidence="2 3">
    <name type="scientific">Phaeodactylum tricornutum (strain CCAP 1055/1)</name>
    <dbReference type="NCBI Taxonomy" id="556484"/>
    <lineage>
        <taxon>Eukaryota</taxon>
        <taxon>Sar</taxon>
        <taxon>Stramenopiles</taxon>
        <taxon>Ochrophyta</taxon>
        <taxon>Bacillariophyta</taxon>
        <taxon>Bacillariophyceae</taxon>
        <taxon>Bacillariophycidae</taxon>
        <taxon>Naviculales</taxon>
        <taxon>Phaeodactylaceae</taxon>
        <taxon>Phaeodactylum</taxon>
    </lineage>
</organism>
<reference evidence="3" key="2">
    <citation type="submission" date="2008-08" db="EMBL/GenBank/DDBJ databases">
        <authorList>
            <consortium name="Diatom Consortium"/>
            <person name="Grigoriev I."/>
            <person name="Grimwood J."/>
            <person name="Kuo A."/>
            <person name="Otillar R.P."/>
            <person name="Salamov A."/>
            <person name="Detter J.C."/>
            <person name="Lindquist E."/>
            <person name="Shapiro H."/>
            <person name="Lucas S."/>
            <person name="Glavina del Rio T."/>
            <person name="Pitluck S."/>
            <person name="Rokhsar D."/>
            <person name="Bowler C."/>
        </authorList>
    </citation>
    <scope>GENOME REANNOTATION</scope>
    <source>
        <strain evidence="3">CCAP 1055/1</strain>
    </source>
</reference>